<dbReference type="InterPro" id="IPR023117">
    <property type="entry name" value="PA1123-like_domain"/>
</dbReference>
<dbReference type="InterPro" id="IPR036808">
    <property type="entry name" value="PA1123-like_sf"/>
</dbReference>
<dbReference type="OrthoDB" id="7014001at2"/>
<dbReference type="Gene3D" id="3.90.1650.10">
    <property type="entry name" value="PA1123-like"/>
    <property type="match status" value="1"/>
</dbReference>
<evidence type="ECO:0000313" key="2">
    <source>
        <dbReference type="EMBL" id="AIR87796.1"/>
    </source>
</evidence>
<dbReference type="KEGG" id="psw:LK03_00470"/>
<name>A0A089WGS8_9PSED</name>
<keyword evidence="3" id="KW-1185">Reference proteome</keyword>
<proteinExistence type="predicted"/>
<reference evidence="2 3" key="1">
    <citation type="submission" date="2014-09" db="EMBL/GenBank/DDBJ databases">
        <authorList>
            <person name="Chan K.-G."/>
        </authorList>
    </citation>
    <scope>NUCLEOTIDE SEQUENCE [LARGE SCALE GENOMIC DNA]</scope>
    <source>
        <strain evidence="2 3">ND07</strain>
    </source>
</reference>
<sequence>MSITSADICHAADQLNGLVGFHRKRGTFIVRFSEDAFGLDVSQDSLQPCSEFVWRAVDNDRQVLCRQRLGLLLEQHVDDRLNIGEPLRLYLKRVDLPEIVAERTPVIPARPGAAR</sequence>
<evidence type="ECO:0000313" key="3">
    <source>
        <dbReference type="Proteomes" id="UP000029493"/>
    </source>
</evidence>
<evidence type="ECO:0000259" key="1">
    <source>
        <dbReference type="Pfam" id="PF09634"/>
    </source>
</evidence>
<feature type="domain" description="PA1123-like" evidence="1">
    <location>
        <begin position="1"/>
        <end position="104"/>
    </location>
</feature>
<organism evidence="2 3">
    <name type="scientific">Pseudomonas cremoricolorata</name>
    <dbReference type="NCBI Taxonomy" id="157783"/>
    <lineage>
        <taxon>Bacteria</taxon>
        <taxon>Pseudomonadati</taxon>
        <taxon>Pseudomonadota</taxon>
        <taxon>Gammaproteobacteria</taxon>
        <taxon>Pseudomonadales</taxon>
        <taxon>Pseudomonadaceae</taxon>
        <taxon>Pseudomonas</taxon>
    </lineage>
</organism>
<dbReference type="SUPFAM" id="SSF160477">
    <property type="entry name" value="PA1123-like"/>
    <property type="match status" value="1"/>
</dbReference>
<dbReference type="RefSeq" id="WP_038410600.1">
    <property type="nucleotide sequence ID" value="NZ_CP009455.1"/>
</dbReference>
<gene>
    <name evidence="2" type="ORF">LK03_00470</name>
</gene>
<protein>
    <recommendedName>
        <fullName evidence="1">PA1123-like domain-containing protein</fullName>
    </recommendedName>
</protein>
<dbReference type="EMBL" id="CP009455">
    <property type="protein sequence ID" value="AIR87796.1"/>
    <property type="molecule type" value="Genomic_DNA"/>
</dbReference>
<accession>A0A089WGS8</accession>
<dbReference type="Pfam" id="PF09634">
    <property type="entry name" value="DUF2025"/>
    <property type="match status" value="1"/>
</dbReference>
<dbReference type="AlphaFoldDB" id="A0A089WGS8"/>
<dbReference type="Proteomes" id="UP000029493">
    <property type="component" value="Chromosome"/>
</dbReference>